<sequence>MEEYDYAFVEEIPTYKSTFDNVTKDSGYSDYSYCDKFMDQSNHPDDYKNICIFLFKGLMYIHNNKKNAIPEGGTENLTKKNCQYLIYRLNHELRNIKEHPCNTSIFIQKVNSYISNLSSEYNICENEIKELGSIVFNNIEVLNVLYKHLNNYIYGSFKKHEERCNCAKKCAELYDNLLPHCYLYKSTFCNALIKFGNRYNQYLAGEDKCPELKKCLYFPQTENRNSEFTPLGEWLRSKTGKTKRTSYDEDEESYQVASGAFQSKETNPRRIGYRIAYN</sequence>
<organism evidence="1 2">
    <name type="scientific">Plasmodium ovale curtisi</name>
    <dbReference type="NCBI Taxonomy" id="864141"/>
    <lineage>
        <taxon>Eukaryota</taxon>
        <taxon>Sar</taxon>
        <taxon>Alveolata</taxon>
        <taxon>Apicomplexa</taxon>
        <taxon>Aconoidasida</taxon>
        <taxon>Haemosporida</taxon>
        <taxon>Plasmodiidae</taxon>
        <taxon>Plasmodium</taxon>
        <taxon>Plasmodium (Plasmodium)</taxon>
    </lineage>
</organism>
<dbReference type="AlphaFoldDB" id="A0A1A8VPI3"/>
<reference evidence="2" key="1">
    <citation type="submission" date="2016-05" db="EMBL/GenBank/DDBJ databases">
        <authorList>
            <person name="Naeem Raeece"/>
        </authorList>
    </citation>
    <scope>NUCLEOTIDE SEQUENCE [LARGE SCALE GENOMIC DNA]</scope>
</reference>
<dbReference type="EMBL" id="FLQU01000214">
    <property type="protein sequence ID" value="SBS82453.1"/>
    <property type="molecule type" value="Genomic_DNA"/>
</dbReference>
<evidence type="ECO:0000313" key="1">
    <source>
        <dbReference type="EMBL" id="SBS82453.1"/>
    </source>
</evidence>
<evidence type="ECO:0000313" key="2">
    <source>
        <dbReference type="Proteomes" id="UP000078560"/>
    </source>
</evidence>
<gene>
    <name evidence="1" type="ORF">POVCU2_0015400</name>
</gene>
<dbReference type="Proteomes" id="UP000078560">
    <property type="component" value="Unassembled WGS sequence"/>
</dbReference>
<accession>A0A1A8VPI3</accession>
<protein>
    <submittedName>
        <fullName evidence="1">PIR Superfamily Protein</fullName>
    </submittedName>
</protein>
<proteinExistence type="predicted"/>
<name>A0A1A8VPI3_PLAOA</name>